<comment type="caution">
    <text evidence="1">The sequence shown here is derived from an EMBL/GenBank/DDBJ whole genome shotgun (WGS) entry which is preliminary data.</text>
</comment>
<sequence>MADKIDDLESRSRRCNLRVVGVPERREGADPVAFMSGFFTEVLGDSLAASPMKLDRAHRLGPHPTPGSAAKSGPRVMIVKFHNFWDKEAILRRPAREQLHFRGKKIHIFPDFTSVVAKKRAGFVDVKRILHEKKIRFSLRFPAILHVDHNGENLRFASPAEAKAWLGRVV</sequence>
<reference evidence="1" key="1">
    <citation type="submission" date="2021-05" db="EMBL/GenBank/DDBJ databases">
        <authorList>
            <person name="Pan Q."/>
            <person name="Jouanno E."/>
            <person name="Zahm M."/>
            <person name="Klopp C."/>
            <person name="Cabau C."/>
            <person name="Louis A."/>
            <person name="Berthelot C."/>
            <person name="Parey E."/>
            <person name="Roest Crollius H."/>
            <person name="Montfort J."/>
            <person name="Robinson-Rechavi M."/>
            <person name="Bouchez O."/>
            <person name="Lampietro C."/>
            <person name="Lopez Roques C."/>
            <person name="Donnadieu C."/>
            <person name="Postlethwait J."/>
            <person name="Bobe J."/>
            <person name="Dillon D."/>
            <person name="Chandos A."/>
            <person name="von Hippel F."/>
            <person name="Guiguen Y."/>
        </authorList>
    </citation>
    <scope>NUCLEOTIDE SEQUENCE</scope>
    <source>
        <strain evidence="1">YG-Jan2019</strain>
    </source>
</reference>
<evidence type="ECO:0000313" key="1">
    <source>
        <dbReference type="EMBL" id="KAJ8010707.1"/>
    </source>
</evidence>
<gene>
    <name evidence="1" type="ORF">DPEC_G00077910</name>
</gene>
<dbReference type="EMBL" id="CM055733">
    <property type="protein sequence ID" value="KAJ8010707.1"/>
    <property type="molecule type" value="Genomic_DNA"/>
</dbReference>
<keyword evidence="2" id="KW-1185">Reference proteome</keyword>
<dbReference type="Proteomes" id="UP001157502">
    <property type="component" value="Chromosome 6"/>
</dbReference>
<organism evidence="1 2">
    <name type="scientific">Dallia pectoralis</name>
    <name type="common">Alaska blackfish</name>
    <dbReference type="NCBI Taxonomy" id="75939"/>
    <lineage>
        <taxon>Eukaryota</taxon>
        <taxon>Metazoa</taxon>
        <taxon>Chordata</taxon>
        <taxon>Craniata</taxon>
        <taxon>Vertebrata</taxon>
        <taxon>Euteleostomi</taxon>
        <taxon>Actinopterygii</taxon>
        <taxon>Neopterygii</taxon>
        <taxon>Teleostei</taxon>
        <taxon>Protacanthopterygii</taxon>
        <taxon>Esociformes</taxon>
        <taxon>Umbridae</taxon>
        <taxon>Dallia</taxon>
    </lineage>
</organism>
<evidence type="ECO:0000313" key="2">
    <source>
        <dbReference type="Proteomes" id="UP001157502"/>
    </source>
</evidence>
<proteinExistence type="predicted"/>
<name>A0ACC2H4L6_DALPE</name>
<accession>A0ACC2H4L6</accession>
<protein>
    <submittedName>
        <fullName evidence="1">Uncharacterized protein</fullName>
    </submittedName>
</protein>